<sequence length="165" mass="17560">MPRGRCVEILGMQEEVTGAALIRWAMPGNFCRTAGTASTLLAGSRAASFWFSFASIQGAVRRISGCSDAAASFSSLGSRAASIQFGVLWFSHHNAGCASFLAGCASIFAEQGVLLQKISLFGPETSGNRRQALSRPLESTSQQSQRTVRQQGNNRAAVLCRKAVR</sequence>
<organism evidence="2 3">
    <name type="scientific">Pleurodeles waltl</name>
    <name type="common">Iberian ribbed newt</name>
    <dbReference type="NCBI Taxonomy" id="8319"/>
    <lineage>
        <taxon>Eukaryota</taxon>
        <taxon>Metazoa</taxon>
        <taxon>Chordata</taxon>
        <taxon>Craniata</taxon>
        <taxon>Vertebrata</taxon>
        <taxon>Euteleostomi</taxon>
        <taxon>Amphibia</taxon>
        <taxon>Batrachia</taxon>
        <taxon>Caudata</taxon>
        <taxon>Salamandroidea</taxon>
        <taxon>Salamandridae</taxon>
        <taxon>Pleurodelinae</taxon>
        <taxon>Pleurodeles</taxon>
    </lineage>
</organism>
<name>A0AAV7UEE7_PLEWA</name>
<evidence type="ECO:0000313" key="3">
    <source>
        <dbReference type="Proteomes" id="UP001066276"/>
    </source>
</evidence>
<feature type="compositionally biased region" description="Low complexity" evidence="1">
    <location>
        <begin position="139"/>
        <end position="151"/>
    </location>
</feature>
<comment type="caution">
    <text evidence="2">The sequence shown here is derived from an EMBL/GenBank/DDBJ whole genome shotgun (WGS) entry which is preliminary data.</text>
</comment>
<reference evidence="2" key="1">
    <citation type="journal article" date="2022" name="bioRxiv">
        <title>Sequencing and chromosome-scale assembly of the giantPleurodeles waltlgenome.</title>
        <authorList>
            <person name="Brown T."/>
            <person name="Elewa A."/>
            <person name="Iarovenko S."/>
            <person name="Subramanian E."/>
            <person name="Araus A.J."/>
            <person name="Petzold A."/>
            <person name="Susuki M."/>
            <person name="Suzuki K.-i.T."/>
            <person name="Hayashi T."/>
            <person name="Toyoda A."/>
            <person name="Oliveira C."/>
            <person name="Osipova E."/>
            <person name="Leigh N.D."/>
            <person name="Simon A."/>
            <person name="Yun M.H."/>
        </authorList>
    </citation>
    <scope>NUCLEOTIDE SEQUENCE</scope>
    <source>
        <strain evidence="2">20211129_DDA</strain>
        <tissue evidence="2">Liver</tissue>
    </source>
</reference>
<feature type="region of interest" description="Disordered" evidence="1">
    <location>
        <begin position="126"/>
        <end position="153"/>
    </location>
</feature>
<keyword evidence="3" id="KW-1185">Reference proteome</keyword>
<evidence type="ECO:0000256" key="1">
    <source>
        <dbReference type="SAM" id="MobiDB-lite"/>
    </source>
</evidence>
<dbReference type="Proteomes" id="UP001066276">
    <property type="component" value="Chromosome 3_1"/>
</dbReference>
<proteinExistence type="predicted"/>
<evidence type="ECO:0000313" key="2">
    <source>
        <dbReference type="EMBL" id="KAJ1186143.1"/>
    </source>
</evidence>
<dbReference type="EMBL" id="JANPWB010000005">
    <property type="protein sequence ID" value="KAJ1186143.1"/>
    <property type="molecule type" value="Genomic_DNA"/>
</dbReference>
<dbReference type="AlphaFoldDB" id="A0AAV7UEE7"/>
<gene>
    <name evidence="2" type="ORF">NDU88_002926</name>
</gene>
<accession>A0AAV7UEE7</accession>
<protein>
    <submittedName>
        <fullName evidence="2">Uncharacterized protein</fullName>
    </submittedName>
</protein>